<keyword evidence="1" id="KW-1133">Transmembrane helix</keyword>
<proteinExistence type="predicted"/>
<accession>I2Q6L7</accession>
<dbReference type="OrthoDB" id="6231at2"/>
<dbReference type="STRING" id="596152.DesU5LDRAFT_3808"/>
<evidence type="ECO:0000256" key="1">
    <source>
        <dbReference type="SAM" id="Phobius"/>
    </source>
</evidence>
<dbReference type="InterPro" id="IPR007892">
    <property type="entry name" value="CHASE4"/>
</dbReference>
<dbReference type="HOGENOM" id="CLU_1515578_0_0_7"/>
<keyword evidence="1" id="KW-0812">Transmembrane</keyword>
<gene>
    <name evidence="3" type="ORF">DesU5LDRAFT_3808</name>
</gene>
<keyword evidence="1" id="KW-0472">Membrane</keyword>
<feature type="domain" description="CHASE4" evidence="2">
    <location>
        <begin position="55"/>
        <end position="177"/>
    </location>
</feature>
<sequence>MIRISIRKFTLLGLCLGTILLLSFYICLNGYLLHSTFTEFENNALVNDVLRMSNALEEEVHKLDETLVDWAIWDDSALFMQGKMKNYVTSNLNDRTLDSLHLSFIMFVDNRGKIVWARSAADQDSYTSDVPREIKDLVFNKTSILTDSTQENRVHGIANLPHQLMIVASCPILDSEG</sequence>
<dbReference type="EMBL" id="JH600068">
    <property type="protein sequence ID" value="EIG55423.1"/>
    <property type="molecule type" value="Genomic_DNA"/>
</dbReference>
<dbReference type="eggNOG" id="COG3322">
    <property type="taxonomic scope" value="Bacteria"/>
</dbReference>
<protein>
    <submittedName>
        <fullName evidence="3">CHASE4 domain-containing protein</fullName>
    </submittedName>
</protein>
<reference evidence="3" key="1">
    <citation type="submission" date="2011-11" db="EMBL/GenBank/DDBJ databases">
        <title>Improved High-Quality Draft sequence of Desulfovibrio sp. U5L.</title>
        <authorList>
            <consortium name="US DOE Joint Genome Institute"/>
            <person name="Lucas S."/>
            <person name="Han J."/>
            <person name="Lapidus A."/>
            <person name="Cheng J.-F."/>
            <person name="Goodwin L."/>
            <person name="Pitluck S."/>
            <person name="Peters L."/>
            <person name="Ovchinnikova G."/>
            <person name="Held B."/>
            <person name="Detter J.C."/>
            <person name="Han C."/>
            <person name="Tapia R."/>
            <person name="Land M."/>
            <person name="Hauser L."/>
            <person name="Kyrpides N."/>
            <person name="Ivanova N."/>
            <person name="Pagani I."/>
            <person name="Gabster J."/>
            <person name="Walker C."/>
            <person name="Stolyar S."/>
            <person name="Stahl D."/>
            <person name="Arkin A."/>
            <person name="Dehal P."/>
            <person name="Hazen T."/>
            <person name="Woyke T."/>
        </authorList>
    </citation>
    <scope>NUCLEOTIDE SEQUENCE [LARGE SCALE GENOMIC DNA]</scope>
    <source>
        <strain evidence="3">U5L</strain>
    </source>
</reference>
<evidence type="ECO:0000313" key="3">
    <source>
        <dbReference type="EMBL" id="EIG55423.1"/>
    </source>
</evidence>
<evidence type="ECO:0000259" key="2">
    <source>
        <dbReference type="Pfam" id="PF05228"/>
    </source>
</evidence>
<organism evidence="3">
    <name type="scientific">Desulfovibrio sp. U5L</name>
    <dbReference type="NCBI Taxonomy" id="596152"/>
    <lineage>
        <taxon>Bacteria</taxon>
        <taxon>Pseudomonadati</taxon>
        <taxon>Thermodesulfobacteriota</taxon>
        <taxon>Desulfovibrionia</taxon>
        <taxon>Desulfovibrionales</taxon>
        <taxon>Desulfovibrionaceae</taxon>
        <taxon>Desulfovibrio</taxon>
    </lineage>
</organism>
<dbReference type="Pfam" id="PF05228">
    <property type="entry name" value="CHASE4"/>
    <property type="match status" value="1"/>
</dbReference>
<dbReference type="AlphaFoldDB" id="I2Q6L7"/>
<name>I2Q6L7_9BACT</name>
<feature type="transmembrane region" description="Helical" evidence="1">
    <location>
        <begin position="12"/>
        <end position="33"/>
    </location>
</feature>